<dbReference type="CDD" id="cd21674">
    <property type="entry name" value="SMP_PDZD8"/>
    <property type="match status" value="1"/>
</dbReference>
<dbReference type="InterPro" id="IPR058801">
    <property type="entry name" value="PDZD8_N"/>
</dbReference>
<name>A0A0L0G010_9EUKA</name>
<evidence type="ECO:0000256" key="6">
    <source>
        <dbReference type="SAM" id="MobiDB-lite"/>
    </source>
</evidence>
<comment type="subcellular location">
    <subcellularLocation>
        <location evidence="1">Membrane</location>
    </subcellularLocation>
</comment>
<dbReference type="GO" id="GO:0016020">
    <property type="term" value="C:membrane"/>
    <property type="evidence" value="ECO:0007669"/>
    <property type="project" value="UniProtKB-SubCell"/>
</dbReference>
<feature type="domain" description="SMP-LTD" evidence="8">
    <location>
        <begin position="106"/>
        <end position="290"/>
    </location>
</feature>
<sequence>MEATTSETDSIASSDLNYVVWFGQLLVGVAFEFGEWIELFLGLTFFSSGVVAGVCAFLLPQLVTVWVLHVLPSIRRLQPWDRRKPIKVARNPWADWEKEYAYDSGSEESAVWVNAIFSNIWVLQNESIFRQGLQKFIEGELDDLYKESFGCFLEDLTVPQTTIGACFPTITNFVTLNHPSANGPFRVCADFSISGSLSLTTRLVVRTLRIPIKALIHISEITGKLLFEFNTFPEPTMSISFYPNVIIKCPSQVRICGRQWERLDGWVTQIVRRVIVSKFVLPKLKGFYLFNEAPWLKTGYVQFVRCDATSKLVPLWAYCWLEVRENAMSVYEDHTQDIPEATFSQHDIVSVDYSNADLDRSEKDGNRAPSPCLELDVLNEKLYVHLAGFGRYEIRCTSADYDKDEDEIAQGERKRDDDGDDTSGVEKSNRRVQSTFSQDNAPPWIPRDRKGVYDCRSLSRPRTELQKWRKAIVALKKRKTSESSTAIDALSVDTDASAETAHRVSSDAARKVASAKVSASSLVDSKLKSIMRRNVEAISGQEELVTQDRINQIQKSMKIQQKRLDDIEKLQIHGKVDITLELEIEMQREHVRALHTILQRARTMVVKGARYISEVQDESNMLGATFHGRTISIDEGAIPMPSTPPSNKRNSVGPEELAKFIAGESRYQD</sequence>
<keyword evidence="7" id="KW-0812">Transmembrane</keyword>
<evidence type="ECO:0000256" key="7">
    <source>
        <dbReference type="SAM" id="Phobius"/>
    </source>
</evidence>
<keyword evidence="5 7" id="KW-0472">Membrane</keyword>
<evidence type="ECO:0000256" key="4">
    <source>
        <dbReference type="ARBA" id="ARBA00023121"/>
    </source>
</evidence>
<keyword evidence="7" id="KW-1133">Transmembrane helix</keyword>
<evidence type="ECO:0000256" key="5">
    <source>
        <dbReference type="ARBA" id="ARBA00023136"/>
    </source>
</evidence>
<protein>
    <recommendedName>
        <fullName evidence="8">SMP-LTD domain-containing protein</fullName>
    </recommendedName>
</protein>
<dbReference type="PROSITE" id="PS51847">
    <property type="entry name" value="SMP"/>
    <property type="match status" value="1"/>
</dbReference>
<dbReference type="GeneID" id="25905805"/>
<evidence type="ECO:0000256" key="2">
    <source>
        <dbReference type="ARBA" id="ARBA00022448"/>
    </source>
</evidence>
<dbReference type="AlphaFoldDB" id="A0A0L0G010"/>
<dbReference type="InterPro" id="IPR031468">
    <property type="entry name" value="SMP_LBD"/>
</dbReference>
<feature type="transmembrane region" description="Helical" evidence="7">
    <location>
        <begin position="16"/>
        <end position="33"/>
    </location>
</feature>
<evidence type="ECO:0000256" key="3">
    <source>
        <dbReference type="ARBA" id="ARBA00023055"/>
    </source>
</evidence>
<reference evidence="9 10" key="1">
    <citation type="submission" date="2011-02" db="EMBL/GenBank/DDBJ databases">
        <title>The Genome Sequence of Sphaeroforma arctica JP610.</title>
        <authorList>
            <consortium name="The Broad Institute Genome Sequencing Platform"/>
            <person name="Russ C."/>
            <person name="Cuomo C."/>
            <person name="Young S.K."/>
            <person name="Zeng Q."/>
            <person name="Gargeya S."/>
            <person name="Alvarado L."/>
            <person name="Berlin A."/>
            <person name="Chapman S.B."/>
            <person name="Chen Z."/>
            <person name="Freedman E."/>
            <person name="Gellesch M."/>
            <person name="Goldberg J."/>
            <person name="Griggs A."/>
            <person name="Gujja S."/>
            <person name="Heilman E."/>
            <person name="Heiman D."/>
            <person name="Howarth C."/>
            <person name="Mehta T."/>
            <person name="Neiman D."/>
            <person name="Pearson M."/>
            <person name="Roberts A."/>
            <person name="Saif S."/>
            <person name="Shea T."/>
            <person name="Shenoy N."/>
            <person name="Sisk P."/>
            <person name="Stolte C."/>
            <person name="Sykes S."/>
            <person name="White J."/>
            <person name="Yandava C."/>
            <person name="Burger G."/>
            <person name="Gray M.W."/>
            <person name="Holland P.W.H."/>
            <person name="King N."/>
            <person name="Lang F.B.F."/>
            <person name="Roger A.J."/>
            <person name="Ruiz-Trillo I."/>
            <person name="Haas B."/>
            <person name="Nusbaum C."/>
            <person name="Birren B."/>
        </authorList>
    </citation>
    <scope>NUCLEOTIDE SEQUENCE [LARGE SCALE GENOMIC DNA]</scope>
    <source>
        <strain evidence="9 10">JP610</strain>
    </source>
</reference>
<dbReference type="GO" id="GO:0006869">
    <property type="term" value="P:lipid transport"/>
    <property type="evidence" value="ECO:0007669"/>
    <property type="project" value="UniProtKB-KW"/>
</dbReference>
<keyword evidence="4" id="KW-0446">Lipid-binding</keyword>
<evidence type="ECO:0000313" key="10">
    <source>
        <dbReference type="Proteomes" id="UP000054560"/>
    </source>
</evidence>
<evidence type="ECO:0000256" key="1">
    <source>
        <dbReference type="ARBA" id="ARBA00004370"/>
    </source>
</evidence>
<gene>
    <name evidence="9" type="ORF">SARC_05301</name>
</gene>
<evidence type="ECO:0000259" key="8">
    <source>
        <dbReference type="PROSITE" id="PS51847"/>
    </source>
</evidence>
<feature type="region of interest" description="Disordered" evidence="6">
    <location>
        <begin position="635"/>
        <end position="655"/>
    </location>
</feature>
<keyword evidence="3" id="KW-0445">Lipid transport</keyword>
<feature type="transmembrane region" description="Helical" evidence="7">
    <location>
        <begin position="40"/>
        <end position="68"/>
    </location>
</feature>
<accession>A0A0L0G010</accession>
<feature type="compositionally biased region" description="Polar residues" evidence="6">
    <location>
        <begin position="431"/>
        <end position="440"/>
    </location>
</feature>
<dbReference type="EMBL" id="KQ241930">
    <property type="protein sequence ID" value="KNC82405.1"/>
    <property type="molecule type" value="Genomic_DNA"/>
</dbReference>
<proteinExistence type="predicted"/>
<organism evidence="9 10">
    <name type="scientific">Sphaeroforma arctica JP610</name>
    <dbReference type="NCBI Taxonomy" id="667725"/>
    <lineage>
        <taxon>Eukaryota</taxon>
        <taxon>Ichthyosporea</taxon>
        <taxon>Ichthyophonida</taxon>
        <taxon>Sphaeroforma</taxon>
    </lineage>
</organism>
<feature type="region of interest" description="Disordered" evidence="6">
    <location>
        <begin position="404"/>
        <end position="451"/>
    </location>
</feature>
<evidence type="ECO:0000313" key="9">
    <source>
        <dbReference type="EMBL" id="KNC82405.1"/>
    </source>
</evidence>
<dbReference type="Proteomes" id="UP000054560">
    <property type="component" value="Unassembled WGS sequence"/>
</dbReference>
<dbReference type="GO" id="GO:0008289">
    <property type="term" value="F:lipid binding"/>
    <property type="evidence" value="ECO:0007669"/>
    <property type="project" value="UniProtKB-KW"/>
</dbReference>
<keyword evidence="2" id="KW-0813">Transport</keyword>
<keyword evidence="10" id="KW-1185">Reference proteome</keyword>
<dbReference type="RefSeq" id="XP_014156307.1">
    <property type="nucleotide sequence ID" value="XM_014300832.1"/>
</dbReference>